<gene>
    <name evidence="1" type="ORF">M5W82_20970</name>
</gene>
<comment type="caution">
    <text evidence="1">The sequence shown here is derived from an EMBL/GenBank/DDBJ whole genome shotgun (WGS) entry which is preliminary data.</text>
</comment>
<reference evidence="1 2" key="1">
    <citation type="submission" date="2022-05" db="EMBL/GenBank/DDBJ databases">
        <title>Genome Sequencing of Bee-Associated Microbes.</title>
        <authorList>
            <person name="Dunlap C."/>
        </authorList>
    </citation>
    <scope>NUCLEOTIDE SEQUENCE [LARGE SCALE GENOMIC DNA]</scope>
    <source>
        <strain evidence="1 2">NRRL BD-083</strain>
    </source>
</reference>
<organism evidence="1 2">
    <name type="scientific">Lysinibacillus xylanilyticus</name>
    <dbReference type="NCBI Taxonomy" id="582475"/>
    <lineage>
        <taxon>Bacteria</taxon>
        <taxon>Bacillati</taxon>
        <taxon>Bacillota</taxon>
        <taxon>Bacilli</taxon>
        <taxon>Bacillales</taxon>
        <taxon>Bacillaceae</taxon>
        <taxon>Lysinibacillus</taxon>
    </lineage>
</organism>
<proteinExistence type="predicted"/>
<keyword evidence="2" id="KW-1185">Reference proteome</keyword>
<name>A0ABT4EUJ9_9BACI</name>
<evidence type="ECO:0000313" key="2">
    <source>
        <dbReference type="Proteomes" id="UP001527052"/>
    </source>
</evidence>
<protein>
    <submittedName>
        <fullName evidence="1">Uncharacterized protein</fullName>
    </submittedName>
</protein>
<accession>A0ABT4EUJ9</accession>
<dbReference type="Proteomes" id="UP001527052">
    <property type="component" value="Unassembled WGS sequence"/>
</dbReference>
<sequence>MNIVNKNKERYKMSFCSSKRSKKGSTYKRISRIHEDCEESCNNKNVHQGVQVPQEPVGTGLPGFAYIYDTTIHLGIPKIVHATNMLKIDKETNTEN</sequence>
<dbReference type="RefSeq" id="WP_268639327.1">
    <property type="nucleotide sequence ID" value="NZ_JAMDLZ010000042.1"/>
</dbReference>
<dbReference type="EMBL" id="JAMDLZ010000042">
    <property type="protein sequence ID" value="MCY9549358.1"/>
    <property type="molecule type" value="Genomic_DNA"/>
</dbReference>
<evidence type="ECO:0000313" key="1">
    <source>
        <dbReference type="EMBL" id="MCY9549358.1"/>
    </source>
</evidence>